<feature type="transmembrane region" description="Helical" evidence="1">
    <location>
        <begin position="23"/>
        <end position="43"/>
    </location>
</feature>
<accession>A0AAV5DN94</accession>
<sequence>MIASLPPIASHQPSSSASWVQNIELLMCSIVASMVLYIFSIVLSSGDVDAFVNPPTNKCPLFPDNTHSAACTDDTCCPRHHIHRSCSFTSLAAVFGPPLENKFDRWCQCRFLSIVSQNKEECN</sequence>
<dbReference type="Proteomes" id="UP001054889">
    <property type="component" value="Unassembled WGS sequence"/>
</dbReference>
<reference evidence="2" key="1">
    <citation type="journal article" date="2018" name="DNA Res.">
        <title>Multiple hybrid de novo genome assembly of finger millet, an orphan allotetraploid crop.</title>
        <authorList>
            <person name="Hatakeyama M."/>
            <person name="Aluri S."/>
            <person name="Balachadran M.T."/>
            <person name="Sivarajan S.R."/>
            <person name="Patrignani A."/>
            <person name="Gruter S."/>
            <person name="Poveda L."/>
            <person name="Shimizu-Inatsugi R."/>
            <person name="Baeten J."/>
            <person name="Francoijs K.J."/>
            <person name="Nataraja K.N."/>
            <person name="Reddy Y.A.N."/>
            <person name="Phadnis S."/>
            <person name="Ravikumar R.L."/>
            <person name="Schlapbach R."/>
            <person name="Sreeman S.M."/>
            <person name="Shimizu K.K."/>
        </authorList>
    </citation>
    <scope>NUCLEOTIDE SEQUENCE</scope>
</reference>
<name>A0AAV5DN94_ELECO</name>
<organism evidence="2 3">
    <name type="scientific">Eleusine coracana subsp. coracana</name>
    <dbReference type="NCBI Taxonomy" id="191504"/>
    <lineage>
        <taxon>Eukaryota</taxon>
        <taxon>Viridiplantae</taxon>
        <taxon>Streptophyta</taxon>
        <taxon>Embryophyta</taxon>
        <taxon>Tracheophyta</taxon>
        <taxon>Spermatophyta</taxon>
        <taxon>Magnoliopsida</taxon>
        <taxon>Liliopsida</taxon>
        <taxon>Poales</taxon>
        <taxon>Poaceae</taxon>
        <taxon>PACMAD clade</taxon>
        <taxon>Chloridoideae</taxon>
        <taxon>Cynodonteae</taxon>
        <taxon>Eleusininae</taxon>
        <taxon>Eleusine</taxon>
    </lineage>
</organism>
<dbReference type="AlphaFoldDB" id="A0AAV5DN94"/>
<protein>
    <submittedName>
        <fullName evidence="2">Uncharacterized protein</fullName>
    </submittedName>
</protein>
<keyword evidence="3" id="KW-1185">Reference proteome</keyword>
<comment type="caution">
    <text evidence="2">The sequence shown here is derived from an EMBL/GenBank/DDBJ whole genome shotgun (WGS) entry which is preliminary data.</text>
</comment>
<reference evidence="2" key="2">
    <citation type="submission" date="2021-12" db="EMBL/GenBank/DDBJ databases">
        <title>Resequencing data analysis of finger millet.</title>
        <authorList>
            <person name="Hatakeyama M."/>
            <person name="Aluri S."/>
            <person name="Balachadran M.T."/>
            <person name="Sivarajan S.R."/>
            <person name="Poveda L."/>
            <person name="Shimizu-Inatsugi R."/>
            <person name="Schlapbach R."/>
            <person name="Sreeman S.M."/>
            <person name="Shimizu K.K."/>
        </authorList>
    </citation>
    <scope>NUCLEOTIDE SEQUENCE</scope>
</reference>
<evidence type="ECO:0000256" key="1">
    <source>
        <dbReference type="SAM" id="Phobius"/>
    </source>
</evidence>
<dbReference type="EMBL" id="BQKI01000018">
    <property type="protein sequence ID" value="GJN11670.1"/>
    <property type="molecule type" value="Genomic_DNA"/>
</dbReference>
<gene>
    <name evidence="2" type="primary">ga29877</name>
    <name evidence="2" type="ORF">PR202_ga29877</name>
</gene>
<keyword evidence="1" id="KW-0472">Membrane</keyword>
<evidence type="ECO:0000313" key="3">
    <source>
        <dbReference type="Proteomes" id="UP001054889"/>
    </source>
</evidence>
<keyword evidence="1" id="KW-0812">Transmembrane</keyword>
<evidence type="ECO:0000313" key="2">
    <source>
        <dbReference type="EMBL" id="GJN11670.1"/>
    </source>
</evidence>
<keyword evidence="1" id="KW-1133">Transmembrane helix</keyword>
<proteinExistence type="predicted"/>